<dbReference type="Proteomes" id="UP001180973">
    <property type="component" value="Unassembled WGS sequence"/>
</dbReference>
<proteinExistence type="predicted"/>
<dbReference type="EMBL" id="JAVRFL010000008">
    <property type="protein sequence ID" value="MDT0529134.1"/>
    <property type="molecule type" value="Genomic_DNA"/>
</dbReference>
<evidence type="ECO:0000313" key="3">
    <source>
        <dbReference type="EMBL" id="MDT0529134.1"/>
    </source>
</evidence>
<keyword evidence="4" id="KW-1185">Reference proteome</keyword>
<feature type="compositionally biased region" description="Polar residues" evidence="1">
    <location>
        <begin position="172"/>
        <end position="186"/>
    </location>
</feature>
<name>A0ABU2WU59_9ACTN</name>
<keyword evidence="2" id="KW-0472">Membrane</keyword>
<gene>
    <name evidence="3" type="ORF">RM555_09025</name>
</gene>
<feature type="region of interest" description="Disordered" evidence="1">
    <location>
        <begin position="129"/>
        <end position="186"/>
    </location>
</feature>
<evidence type="ECO:0000313" key="4">
    <source>
        <dbReference type="Proteomes" id="UP001180973"/>
    </source>
</evidence>
<evidence type="ECO:0000256" key="2">
    <source>
        <dbReference type="SAM" id="Phobius"/>
    </source>
</evidence>
<feature type="transmembrane region" description="Helical" evidence="2">
    <location>
        <begin position="12"/>
        <end position="32"/>
    </location>
</feature>
<feature type="compositionally biased region" description="Acidic residues" evidence="1">
    <location>
        <begin position="132"/>
        <end position="151"/>
    </location>
</feature>
<organism evidence="3 4">
    <name type="scientific">Micromonospora reichwaldensis</name>
    <dbReference type="NCBI Taxonomy" id="3075516"/>
    <lineage>
        <taxon>Bacteria</taxon>
        <taxon>Bacillati</taxon>
        <taxon>Actinomycetota</taxon>
        <taxon>Actinomycetes</taxon>
        <taxon>Micromonosporales</taxon>
        <taxon>Micromonosporaceae</taxon>
        <taxon>Micromonospora</taxon>
    </lineage>
</organism>
<evidence type="ECO:0000256" key="1">
    <source>
        <dbReference type="SAM" id="MobiDB-lite"/>
    </source>
</evidence>
<keyword evidence="2" id="KW-1133">Transmembrane helix</keyword>
<feature type="transmembrane region" description="Helical" evidence="2">
    <location>
        <begin position="74"/>
        <end position="93"/>
    </location>
</feature>
<protein>
    <submittedName>
        <fullName evidence="3">Uncharacterized protein</fullName>
    </submittedName>
</protein>
<reference evidence="3" key="1">
    <citation type="submission" date="2023-09" db="EMBL/GenBank/DDBJ databases">
        <title>30 novel species of actinomycetes from the DSMZ collection.</title>
        <authorList>
            <person name="Nouioui I."/>
        </authorList>
    </citation>
    <scope>NUCLEOTIDE SEQUENCE</scope>
    <source>
        <strain evidence="3">DSM 115977</strain>
    </source>
</reference>
<comment type="caution">
    <text evidence="3">The sequence shown here is derived from an EMBL/GenBank/DDBJ whole genome shotgun (WGS) entry which is preliminary data.</text>
</comment>
<sequence>MLPSLQFSEFHKFLVSAGGLSLASAVALPVLLLRSQKAVMVTQKQLADLSPDSKSAVLEQQRQALWVINHWPHASITLGAIGLLLILIGGTIWKTRQDRLNERESEDLTSVKLEQERVRHEIRSLIRQNKETDDETVDAIDQSSEAEEVTSTEDTSQSATAEDLPNPRKPSDTANQGTAPTMSGGTRANIEALQIVKRNAGTKEIRGMLAYIQAQEEALLYLERLYEGKLDYVRGVRVGRERADFMVTSDTDDMPHLAVDVTTLSGLTTTAVRRRVLQAIEWARTASYSTHKEFNGPFRPVVFFVSPDLQHSKLRDLAFQEIEQALGVRDLADGVPPMTIILVRSDGFDTLPLDKSLFTGPHPTFLQWTATPRPADQ</sequence>
<keyword evidence="2" id="KW-0812">Transmembrane</keyword>
<accession>A0ABU2WU59</accession>